<dbReference type="GO" id="GO:0001216">
    <property type="term" value="F:DNA-binding transcription activator activity"/>
    <property type="evidence" value="ECO:0007669"/>
    <property type="project" value="InterPro"/>
</dbReference>
<dbReference type="PROSITE" id="PS00718">
    <property type="entry name" value="SIGMA54_2"/>
    <property type="match status" value="1"/>
</dbReference>
<dbReference type="PANTHER" id="PTHR32248:SF4">
    <property type="entry name" value="RNA POLYMERASE SIGMA-54 FACTOR"/>
    <property type="match status" value="1"/>
</dbReference>
<dbReference type="EMBL" id="LIAV01000239">
    <property type="protein sequence ID" value="KRO39151.1"/>
    <property type="molecule type" value="Genomic_DNA"/>
</dbReference>
<comment type="function">
    <text evidence="10">Sigma factors are initiation factors that promote the attachment of RNA polymerase to specific initiation sites and are then released.</text>
</comment>
<gene>
    <name evidence="13" type="ORF">ABR63_07235</name>
</gene>
<evidence type="ECO:0000256" key="8">
    <source>
        <dbReference type="ARBA" id="ARBA00023125"/>
    </source>
</evidence>
<dbReference type="Gene3D" id="1.10.10.60">
    <property type="entry name" value="Homeodomain-like"/>
    <property type="match status" value="1"/>
</dbReference>
<dbReference type="InterPro" id="IPR000394">
    <property type="entry name" value="RNA_pol_sigma_54"/>
</dbReference>
<feature type="domain" description="RNA polymerase sigma factor 54 DNA-binding" evidence="11">
    <location>
        <begin position="254"/>
        <end position="404"/>
    </location>
</feature>
<dbReference type="PANTHER" id="PTHR32248">
    <property type="entry name" value="RNA POLYMERASE SIGMA-54 FACTOR"/>
    <property type="match status" value="1"/>
</dbReference>
<evidence type="ECO:0000256" key="10">
    <source>
        <dbReference type="PIRNR" id="PIRNR000774"/>
    </source>
</evidence>
<dbReference type="PIRSF" id="PIRSF000774">
    <property type="entry name" value="RpoN"/>
    <property type="match status" value="1"/>
</dbReference>
<evidence type="ECO:0000256" key="2">
    <source>
        <dbReference type="ARBA" id="ARBA00019942"/>
    </source>
</evidence>
<name>A0A0R2PM02_9GAMM</name>
<dbReference type="InterPro" id="IPR038709">
    <property type="entry name" value="RpoN_core-bd_sf"/>
</dbReference>
<dbReference type="GO" id="GO:0000428">
    <property type="term" value="C:DNA-directed RNA polymerase complex"/>
    <property type="evidence" value="ECO:0007669"/>
    <property type="project" value="UniProtKB-KW"/>
</dbReference>
<dbReference type="GO" id="GO:0016987">
    <property type="term" value="F:sigma factor activity"/>
    <property type="evidence" value="ECO:0007669"/>
    <property type="project" value="UniProtKB-KW"/>
</dbReference>
<sequence length="404" mass="46192">MTPQLRKSIDLLQLSRIEIINKINAEIEDNPFIIKKDPAEILSPGYDDELMANLPEMVTLPSYLQNQLEDLRLTDAENKIGAVIIQSLDESGLLSIDLDELEELLEFKSSVEDIRLVLENIIQHLDPAGIGARNFKELVHLQLKRKDLSMNQQELVHEILFNPDFKNFEHAKSTLLDRFPAEEIQQTLSLIKACDLSPGLDFESIQMIYPDVEILPAKEGLDIQFIQENFPQLSLDSELEQLAKDKKNPVNIALQEKIADAKWLIRSVKKRNETVREVGELICRMQAEFLLGQSLQLNPLSNLELARELKLSPSTISRILRSKYIQTPKGAVSMRSLLSASVSKTRRVTPQQLMEEIARVISDSPQKLSDQKLVEMLNKRGFNLARRTITKYRLKLNIPNSRKR</sequence>
<keyword evidence="7 10" id="KW-0731">Sigma factor</keyword>
<dbReference type="PROSITE" id="PS50044">
    <property type="entry name" value="SIGMA54_3"/>
    <property type="match status" value="1"/>
</dbReference>
<dbReference type="PRINTS" id="PR00045">
    <property type="entry name" value="SIGMA54FCT"/>
</dbReference>
<accession>A0A0R2PM02</accession>
<keyword evidence="8 10" id="KW-0238">DNA-binding</keyword>
<dbReference type="Pfam" id="PF00309">
    <property type="entry name" value="Sigma54_AID"/>
    <property type="match status" value="1"/>
</dbReference>
<evidence type="ECO:0000256" key="3">
    <source>
        <dbReference type="ARBA" id="ARBA00022478"/>
    </source>
</evidence>
<reference evidence="14" key="1">
    <citation type="submission" date="2015-10" db="EMBL/GenBank/DDBJ databases">
        <title>Metagenome-Assembled Genomes uncover a global brackish microbiome.</title>
        <authorList>
            <person name="Hugerth L.W."/>
            <person name="Larsson J."/>
            <person name="Alneberg J."/>
            <person name="Lindh M.V."/>
            <person name="Legrand C."/>
            <person name="Pinhassi J."/>
            <person name="Andersson A."/>
        </authorList>
    </citation>
    <scope>NUCLEOTIDE SEQUENCE [LARGE SCALE GENOMIC DNA]</scope>
</reference>
<keyword evidence="9 10" id="KW-0804">Transcription</keyword>
<dbReference type="GO" id="GO:0006352">
    <property type="term" value="P:DNA-templated transcription initiation"/>
    <property type="evidence" value="ECO:0007669"/>
    <property type="project" value="InterPro"/>
</dbReference>
<evidence type="ECO:0000256" key="7">
    <source>
        <dbReference type="ARBA" id="ARBA00023082"/>
    </source>
</evidence>
<evidence type="ECO:0000256" key="5">
    <source>
        <dbReference type="ARBA" id="ARBA00022695"/>
    </source>
</evidence>
<organism evidence="13 14">
    <name type="scientific">SAR86 cluster bacterium BACL1 MAG-120920-bin57</name>
    <dbReference type="NCBI Taxonomy" id="1655571"/>
    <lineage>
        <taxon>Bacteria</taxon>
        <taxon>Pseudomonadati</taxon>
        <taxon>Pseudomonadota</taxon>
        <taxon>Gammaproteobacteria</taxon>
        <taxon>SAR86 cluster</taxon>
    </lineage>
</organism>
<dbReference type="AlphaFoldDB" id="A0A0R2PM02"/>
<evidence type="ECO:0000259" key="12">
    <source>
        <dbReference type="Pfam" id="PF04963"/>
    </source>
</evidence>
<keyword evidence="5 10" id="KW-0548">Nucleotidyltransferase</keyword>
<evidence type="ECO:0000313" key="13">
    <source>
        <dbReference type="EMBL" id="KRO39151.1"/>
    </source>
</evidence>
<dbReference type="Gene3D" id="1.10.10.1330">
    <property type="entry name" value="RNA polymerase sigma-54 factor, core-binding domain"/>
    <property type="match status" value="1"/>
</dbReference>
<proteinExistence type="inferred from homology"/>
<keyword evidence="4 10" id="KW-0808">Transferase</keyword>
<keyword evidence="6 10" id="KW-0805">Transcription regulation</keyword>
<evidence type="ECO:0000256" key="9">
    <source>
        <dbReference type="ARBA" id="ARBA00023163"/>
    </source>
</evidence>
<keyword evidence="3 10" id="KW-0240">DNA-directed RNA polymerase</keyword>
<comment type="similarity">
    <text evidence="1 10">Belongs to the sigma-54 factor family.</text>
</comment>
<dbReference type="Pfam" id="PF04552">
    <property type="entry name" value="Sigma54_DBD"/>
    <property type="match status" value="1"/>
</dbReference>
<dbReference type="Pfam" id="PF04963">
    <property type="entry name" value="Sigma54_CBD"/>
    <property type="match status" value="1"/>
</dbReference>
<dbReference type="GO" id="GO:0003677">
    <property type="term" value="F:DNA binding"/>
    <property type="evidence" value="ECO:0007669"/>
    <property type="project" value="UniProtKB-KW"/>
</dbReference>
<evidence type="ECO:0000256" key="4">
    <source>
        <dbReference type="ARBA" id="ARBA00022679"/>
    </source>
</evidence>
<evidence type="ECO:0000313" key="14">
    <source>
        <dbReference type="Proteomes" id="UP000050874"/>
    </source>
</evidence>
<dbReference type="GO" id="GO:0016779">
    <property type="term" value="F:nucleotidyltransferase activity"/>
    <property type="evidence" value="ECO:0007669"/>
    <property type="project" value="UniProtKB-KW"/>
</dbReference>
<protein>
    <recommendedName>
        <fullName evidence="2 10">RNA polymerase sigma-54 factor</fullName>
    </recommendedName>
</protein>
<evidence type="ECO:0000256" key="6">
    <source>
        <dbReference type="ARBA" id="ARBA00023015"/>
    </source>
</evidence>
<evidence type="ECO:0000259" key="11">
    <source>
        <dbReference type="Pfam" id="PF04552"/>
    </source>
</evidence>
<evidence type="ECO:0000256" key="1">
    <source>
        <dbReference type="ARBA" id="ARBA00008798"/>
    </source>
</evidence>
<dbReference type="Proteomes" id="UP000050874">
    <property type="component" value="Unassembled WGS sequence"/>
</dbReference>
<comment type="caution">
    <text evidence="13">The sequence shown here is derived from an EMBL/GenBank/DDBJ whole genome shotgun (WGS) entry which is preliminary data.</text>
</comment>
<dbReference type="InterPro" id="IPR007634">
    <property type="entry name" value="RNA_pol_sigma_54_DNA-bd"/>
</dbReference>
<dbReference type="InterPro" id="IPR007046">
    <property type="entry name" value="RNA_pol_sigma_54_core-bd"/>
</dbReference>
<feature type="domain" description="RNA polymerase sigma factor 54 core-binding" evidence="12">
    <location>
        <begin position="55"/>
        <end position="237"/>
    </location>
</feature>